<evidence type="ECO:0000256" key="6">
    <source>
        <dbReference type="SAM" id="SignalP"/>
    </source>
</evidence>
<dbReference type="SUPFAM" id="SSF51905">
    <property type="entry name" value="FAD/NAD(P)-binding domain"/>
    <property type="match status" value="1"/>
</dbReference>
<comment type="cofactor">
    <cofactor evidence="1 5">
        <name>FAD</name>
        <dbReference type="ChEBI" id="CHEBI:57692"/>
    </cofactor>
</comment>
<dbReference type="Gene3D" id="3.50.50.60">
    <property type="entry name" value="FAD/NAD(P)-binding domain"/>
    <property type="match status" value="1"/>
</dbReference>
<keyword evidence="9" id="KW-1185">Reference proteome</keyword>
<name>A0A9Q0N7A8_9DIPT</name>
<evidence type="ECO:0000256" key="1">
    <source>
        <dbReference type="ARBA" id="ARBA00001974"/>
    </source>
</evidence>
<dbReference type="AlphaFoldDB" id="A0A9Q0N7A8"/>
<dbReference type="InterPro" id="IPR012132">
    <property type="entry name" value="GMC_OxRdtase"/>
</dbReference>
<dbReference type="GO" id="GO:0050660">
    <property type="term" value="F:flavin adenine dinucleotide binding"/>
    <property type="evidence" value="ECO:0007669"/>
    <property type="project" value="InterPro"/>
</dbReference>
<organism evidence="8 9">
    <name type="scientific">Pseudolycoriella hygida</name>
    <dbReference type="NCBI Taxonomy" id="35572"/>
    <lineage>
        <taxon>Eukaryota</taxon>
        <taxon>Metazoa</taxon>
        <taxon>Ecdysozoa</taxon>
        <taxon>Arthropoda</taxon>
        <taxon>Hexapoda</taxon>
        <taxon>Insecta</taxon>
        <taxon>Pterygota</taxon>
        <taxon>Neoptera</taxon>
        <taxon>Endopterygota</taxon>
        <taxon>Diptera</taxon>
        <taxon>Nematocera</taxon>
        <taxon>Sciaroidea</taxon>
        <taxon>Sciaridae</taxon>
        <taxon>Pseudolycoriella</taxon>
    </lineage>
</organism>
<dbReference type="PANTHER" id="PTHR11552:SF147">
    <property type="entry name" value="CHOLINE DEHYDROGENASE, MITOCHONDRIAL"/>
    <property type="match status" value="1"/>
</dbReference>
<dbReference type="GO" id="GO:0016614">
    <property type="term" value="F:oxidoreductase activity, acting on CH-OH group of donors"/>
    <property type="evidence" value="ECO:0007669"/>
    <property type="project" value="InterPro"/>
</dbReference>
<comment type="similarity">
    <text evidence="2">Belongs to the GMC oxidoreductase family.</text>
</comment>
<dbReference type="InterPro" id="IPR000172">
    <property type="entry name" value="GMC_OxRdtase_N"/>
</dbReference>
<protein>
    <submittedName>
        <fullName evidence="8">Glucose dehydrogenase [FAD, quinone]</fullName>
    </submittedName>
</protein>
<dbReference type="OrthoDB" id="7776036at2759"/>
<feature type="signal peptide" evidence="6">
    <location>
        <begin position="1"/>
        <end position="19"/>
    </location>
</feature>
<dbReference type="PANTHER" id="PTHR11552">
    <property type="entry name" value="GLUCOSE-METHANOL-CHOLINE GMC OXIDOREDUCTASE"/>
    <property type="match status" value="1"/>
</dbReference>
<dbReference type="SUPFAM" id="SSF54373">
    <property type="entry name" value="FAD-linked reductases, C-terminal domain"/>
    <property type="match status" value="1"/>
</dbReference>
<feature type="domain" description="Glucose-methanol-choline oxidoreductase N-terminal" evidence="7">
    <location>
        <begin position="301"/>
        <end position="315"/>
    </location>
</feature>
<evidence type="ECO:0000256" key="2">
    <source>
        <dbReference type="ARBA" id="ARBA00010790"/>
    </source>
</evidence>
<dbReference type="Gene3D" id="3.30.560.10">
    <property type="entry name" value="Glucose Oxidase, domain 3"/>
    <property type="match status" value="1"/>
</dbReference>
<dbReference type="PIRSF" id="PIRSF000137">
    <property type="entry name" value="Alcohol_oxidase"/>
    <property type="match status" value="1"/>
</dbReference>
<accession>A0A9Q0N7A8</accession>
<evidence type="ECO:0000259" key="7">
    <source>
        <dbReference type="PROSITE" id="PS00624"/>
    </source>
</evidence>
<reference evidence="8" key="1">
    <citation type="submission" date="2022-07" db="EMBL/GenBank/DDBJ databases">
        <authorList>
            <person name="Trinca V."/>
            <person name="Uliana J.V.C."/>
            <person name="Torres T.T."/>
            <person name="Ward R.J."/>
            <person name="Monesi N."/>
        </authorList>
    </citation>
    <scope>NUCLEOTIDE SEQUENCE</scope>
    <source>
        <strain evidence="8">HSMRA1968</strain>
        <tissue evidence="8">Whole embryos</tissue>
    </source>
</reference>
<evidence type="ECO:0000313" key="9">
    <source>
        <dbReference type="Proteomes" id="UP001151699"/>
    </source>
</evidence>
<feature type="chain" id="PRO_5040268013" evidence="6">
    <location>
        <begin position="20"/>
        <end position="612"/>
    </location>
</feature>
<gene>
    <name evidence="8" type="primary">Gld_21</name>
    <name evidence="8" type="ORF">Bhyg_09288</name>
</gene>
<dbReference type="PROSITE" id="PS00624">
    <property type="entry name" value="GMC_OXRED_2"/>
    <property type="match status" value="1"/>
</dbReference>
<keyword evidence="3" id="KW-0285">Flavoprotein</keyword>
<dbReference type="Pfam" id="PF00732">
    <property type="entry name" value="GMC_oxred_N"/>
    <property type="match status" value="1"/>
</dbReference>
<comment type="caution">
    <text evidence="8">The sequence shown here is derived from an EMBL/GenBank/DDBJ whole genome shotgun (WGS) entry which is preliminary data.</text>
</comment>
<feature type="binding site" evidence="5">
    <location>
        <position position="265"/>
    </location>
    <ligand>
        <name>FAD</name>
        <dbReference type="ChEBI" id="CHEBI:57692"/>
    </ligand>
</feature>
<evidence type="ECO:0000256" key="3">
    <source>
        <dbReference type="ARBA" id="ARBA00022630"/>
    </source>
</evidence>
<dbReference type="Proteomes" id="UP001151699">
    <property type="component" value="Chromosome B"/>
</dbReference>
<dbReference type="EMBL" id="WJQU01000002">
    <property type="protein sequence ID" value="KAJ6644321.1"/>
    <property type="molecule type" value="Genomic_DNA"/>
</dbReference>
<dbReference type="Pfam" id="PF05199">
    <property type="entry name" value="GMC_oxred_C"/>
    <property type="match status" value="1"/>
</dbReference>
<evidence type="ECO:0000256" key="5">
    <source>
        <dbReference type="PIRSR" id="PIRSR000137-2"/>
    </source>
</evidence>
<dbReference type="InterPro" id="IPR036188">
    <property type="entry name" value="FAD/NAD-bd_sf"/>
</dbReference>
<proteinExistence type="inferred from homology"/>
<keyword evidence="4 5" id="KW-0274">FAD</keyword>
<evidence type="ECO:0000256" key="4">
    <source>
        <dbReference type="ARBA" id="ARBA00022827"/>
    </source>
</evidence>
<sequence>MNLASLVLASITLLVQKYADYDREENYKKTLVELAPDLNFPRITTYDFIVVGGGTAGSLMAGRLSEKFKVLLLESGGNPVPATANPFLNSYVSTHPAINNIFSSVPQQHFNQENGGIVKSHTGRMLGGSGSHNGNFYNRGSPYDYNNFANITGDDGWLYRNVLKHFQRFERFIGKLVNERERIDYYAARGPLTVDSEMPSITPAWFESAKELGYNIGDPNGNQKEGFTPVAMSLKNGERESTYTAFVKPYQNSRSRLTVLTYSEVEEVLINSQKIAYGVLYRRHGIIQIAHASKEVIVCAGTISSPMLLMKSGIGPKEVLDKAQIPVVSNLKGVGKNFQDHGAVILHFTAKNPNTTLLQQLAEEDVETEIMKYQETKRRGFMTRMDVGPQAFIVSSRAERNSERYWPDLQIVFVQYPVIGKNQPQPLSLQIILNRMKSSGEIGFNTTAYLNGARDDLNLALIDFKLFSEPTDVEALIEGIQLGLRIMETTTPFRKMNVEYTETPPERCRSVPFRSQEYWRCYVSQRGYSWLHIVGTCSMGRKTDPMAVVDSKLRVRGVQRLRVVDASVMPRTTNANLNAGVMLVAEKASQDILNSYVPYYDEGFTSIPFNRL</sequence>
<evidence type="ECO:0000313" key="8">
    <source>
        <dbReference type="EMBL" id="KAJ6644321.1"/>
    </source>
</evidence>
<keyword evidence="6" id="KW-0732">Signal</keyword>
<dbReference type="InterPro" id="IPR007867">
    <property type="entry name" value="GMC_OxRtase_C"/>
</dbReference>